<dbReference type="InterPro" id="IPR049062">
    <property type="entry name" value="NAD_Glu_DH_ACT2"/>
</dbReference>
<dbReference type="PIRSF" id="PIRSF036761">
    <property type="entry name" value="GDH_Mll4104"/>
    <property type="match status" value="1"/>
</dbReference>
<dbReference type="Proteomes" id="UP000008495">
    <property type="component" value="Unassembled WGS sequence"/>
</dbReference>
<dbReference type="EMBL" id="BAGZ01000008">
    <property type="protein sequence ID" value="GAB78365.1"/>
    <property type="molecule type" value="Genomic_DNA"/>
</dbReference>
<feature type="domain" description="NAD-glutamate dehydrogenase N-terminal ACT1" evidence="3">
    <location>
        <begin position="40"/>
        <end position="184"/>
    </location>
</feature>
<feature type="domain" description="NAD-glutamate dehydrogenase ACT3" evidence="5">
    <location>
        <begin position="562"/>
        <end position="635"/>
    </location>
</feature>
<gene>
    <name evidence="6" type="primary">gdh</name>
    <name evidence="6" type="ORF">AUCHE_08_06120</name>
</gene>
<evidence type="ECO:0000259" key="4">
    <source>
        <dbReference type="Pfam" id="PF21076"/>
    </source>
</evidence>
<dbReference type="GO" id="GO:0006538">
    <property type="term" value="P:L-glutamate catabolic process"/>
    <property type="evidence" value="ECO:0007669"/>
    <property type="project" value="InterPro"/>
</dbReference>
<dbReference type="SUPFAM" id="SSF53223">
    <property type="entry name" value="Aminoacid dehydrogenase-like, N-terminal domain"/>
    <property type="match status" value="1"/>
</dbReference>
<evidence type="ECO:0000259" key="2">
    <source>
        <dbReference type="Pfam" id="PF21074"/>
    </source>
</evidence>
<evidence type="ECO:0000259" key="5">
    <source>
        <dbReference type="Pfam" id="PF21077"/>
    </source>
</evidence>
<name>K6VSP7_9MICO</name>
<dbReference type="PANTHER" id="PTHR43403:SF1">
    <property type="entry name" value="NAD-SPECIFIC GLUTAMATE DEHYDROGENASE"/>
    <property type="match status" value="1"/>
</dbReference>
<evidence type="ECO:0000259" key="3">
    <source>
        <dbReference type="Pfam" id="PF21075"/>
    </source>
</evidence>
<protein>
    <submittedName>
        <fullName evidence="6">NAD-specific glutamate dehydrogenase</fullName>
    </submittedName>
</protein>
<feature type="domain" description="NAD-glutamate dehydrogenase ACT2" evidence="4">
    <location>
        <begin position="417"/>
        <end position="506"/>
    </location>
</feature>
<evidence type="ECO:0000313" key="7">
    <source>
        <dbReference type="Proteomes" id="UP000008495"/>
    </source>
</evidence>
<dbReference type="Pfam" id="PF05088">
    <property type="entry name" value="Bac_GDH_CD"/>
    <property type="match status" value="1"/>
</dbReference>
<comment type="caution">
    <text evidence="6">The sequence shown here is derived from an EMBL/GenBank/DDBJ whole genome shotgun (WGS) entry which is preliminary data.</text>
</comment>
<dbReference type="Pfam" id="PF21076">
    <property type="entry name" value="GDH_ACT2"/>
    <property type="match status" value="1"/>
</dbReference>
<dbReference type="Pfam" id="PF21073">
    <property type="entry name" value="GDH_HM1"/>
    <property type="match status" value="1"/>
</dbReference>
<dbReference type="Pfam" id="PF21079">
    <property type="entry name" value="GDH_HM2"/>
    <property type="match status" value="1"/>
</dbReference>
<dbReference type="InterPro" id="IPR028971">
    <property type="entry name" value="NAD-GDH_cat"/>
</dbReference>
<feature type="domain" description="NAD-specific glutamate dehydrogenase C-terminal" evidence="2">
    <location>
        <begin position="1293"/>
        <end position="1630"/>
    </location>
</feature>
<dbReference type="GO" id="GO:0004352">
    <property type="term" value="F:glutamate dehydrogenase (NAD+) activity"/>
    <property type="evidence" value="ECO:0007669"/>
    <property type="project" value="InterPro"/>
</dbReference>
<dbReference type="InterPro" id="IPR049064">
    <property type="entry name" value="NAD_Glu_DH_ACT3"/>
</dbReference>
<dbReference type="InterPro" id="IPR024727">
    <property type="entry name" value="NAD_Glu_DH_N_ACT1"/>
</dbReference>
<reference evidence="6 7" key="1">
    <citation type="submission" date="2012-08" db="EMBL/GenBank/DDBJ databases">
        <title>Whole genome shotgun sequence of Austwickia chelonae NBRC 105200.</title>
        <authorList>
            <person name="Yoshida I."/>
            <person name="Hosoyama A."/>
            <person name="Tsuchikane K."/>
            <person name="Katsumata H."/>
            <person name="Ando Y."/>
            <person name="Ohji S."/>
            <person name="Hamada M."/>
            <person name="Tamura T."/>
            <person name="Yamazoe A."/>
            <person name="Yamazaki S."/>
            <person name="Fujita N."/>
        </authorList>
    </citation>
    <scope>NUCLEOTIDE SEQUENCE [LARGE SCALE GENOMIC DNA]</scope>
    <source>
        <strain evidence="6 7">NBRC 105200</strain>
    </source>
</reference>
<dbReference type="InterPro" id="IPR046346">
    <property type="entry name" value="Aminoacid_DH-like_N_sf"/>
</dbReference>
<dbReference type="Pfam" id="PF21075">
    <property type="entry name" value="GDH_ACT1"/>
    <property type="match status" value="1"/>
</dbReference>
<organism evidence="6 7">
    <name type="scientific">Austwickia chelonae NBRC 105200</name>
    <dbReference type="NCBI Taxonomy" id="1184607"/>
    <lineage>
        <taxon>Bacteria</taxon>
        <taxon>Bacillati</taxon>
        <taxon>Actinomycetota</taxon>
        <taxon>Actinomycetes</taxon>
        <taxon>Micrococcales</taxon>
        <taxon>Dermatophilaceae</taxon>
        <taxon>Austwickia</taxon>
    </lineage>
</organism>
<evidence type="ECO:0000313" key="6">
    <source>
        <dbReference type="EMBL" id="GAB78365.1"/>
    </source>
</evidence>
<dbReference type="STRING" id="100225.SAMN05421595_0882"/>
<dbReference type="InterPro" id="IPR049056">
    <property type="entry name" value="NAD_Glu_DH_HM3"/>
</dbReference>
<keyword evidence="7" id="KW-1185">Reference proteome</keyword>
<dbReference type="Pfam" id="PF21077">
    <property type="entry name" value="GDH_ACT3"/>
    <property type="match status" value="1"/>
</dbReference>
<dbReference type="Pfam" id="PF21078">
    <property type="entry name" value="GDH_HM3"/>
    <property type="match status" value="1"/>
</dbReference>
<feature type="domain" description="NAD-glutamate dehydrogenase catalytic" evidence="1">
    <location>
        <begin position="745"/>
        <end position="1247"/>
    </location>
</feature>
<dbReference type="PANTHER" id="PTHR43403">
    <property type="entry name" value="NAD-SPECIFIC GLUTAMATE DEHYDROGENASE"/>
    <property type="match status" value="1"/>
</dbReference>
<dbReference type="InterPro" id="IPR049059">
    <property type="entry name" value="NAD_Glu_DH_HM1"/>
</dbReference>
<dbReference type="InterPro" id="IPR007780">
    <property type="entry name" value="NAD_Glu_DH_bac"/>
</dbReference>
<dbReference type="SUPFAM" id="SSF51735">
    <property type="entry name" value="NAD(P)-binding Rossmann-fold domains"/>
    <property type="match status" value="1"/>
</dbReference>
<dbReference type="InterPro" id="IPR036291">
    <property type="entry name" value="NAD(P)-bd_dom_sf"/>
</dbReference>
<dbReference type="eggNOG" id="COG2902">
    <property type="taxonomic scope" value="Bacteria"/>
</dbReference>
<dbReference type="InterPro" id="IPR048381">
    <property type="entry name" value="GDH_C"/>
</dbReference>
<dbReference type="GO" id="GO:0004069">
    <property type="term" value="F:L-aspartate:2-oxoglutarate aminotransferase activity"/>
    <property type="evidence" value="ECO:0007669"/>
    <property type="project" value="InterPro"/>
</dbReference>
<evidence type="ECO:0000259" key="1">
    <source>
        <dbReference type="Pfam" id="PF05088"/>
    </source>
</evidence>
<dbReference type="Pfam" id="PF21074">
    <property type="entry name" value="GDH_C"/>
    <property type="match status" value="1"/>
</dbReference>
<accession>K6VSP7</accession>
<dbReference type="InterPro" id="IPR049058">
    <property type="entry name" value="NAD_Glu_DH_HM2"/>
</dbReference>
<proteinExistence type="predicted"/>
<sequence length="1640" mass="181860">MDLKVSPLMTLTLEESRHQLLRSAAQLVGRSPGEPAERLLQRYYRHVVTEDLLARRPEDLVGAALSHRSLAGQRPVGSANVRVFTPTVEQEGWTTGHTVVEIVTDDMPFLVDSVSAYLARENRSVHLLVHPQLVVRRDAAGVLQEVLDVRGQEVPDEFGVGVESWMHLQIDRESDPQAREELAVGLRRVLADVRVAVEDWPRMTQRAQDLAEELVQFPPAGIDNDEVEEARALLRWLSEGRFTFLGYREYTLGSDIDGEILEPVPGTGLGLMRYDAENPAASGFNRLTGPVAQKAREKKVLVVTKANTISTVHRPVYLDYVGVKTFSPSGEVTGERRFIGLFTAGAYTHSVTQVPYIAQKVQRIIEQSGFAPDSHLAKDLLEVLETYPRDELFQSDVEALSEISTAVVHLHERRQARLFLRKDDYGRYMSCLVYIPRDRYNTTVRLRLEALLKRAFKGESVEYTTRVSESSLARLHFVVRVKQGTEVPDAHLDELQRQVTEAARTWAEDLSEAGRAECGEEAAARLLSRWGDAFPEAYKEDFQARVAIADLRHAEQLGDSTDLRLNVYHVPGAPTGERRLKLYRQGSLSLTAILPIFTDMGLEVTDERPYRLQGADGTVVHIYDFGIRADQEESWTRGPEGARSRFQEAFKAIWSGEAESDGFNALVLSAGLDWRQVVILRAVAKYQRQTGTPFTQSYQEGTLTTHSVLARHLVELFEKRFDPDLFGGLASSERQAAQDEVIERIQAALDDVASLDQDRILRSFLGVIQATLRTNFYQTPRAGEDGFVPDVKPTVCFKLDPKQVPNIPAPRPMFEIWVYSPRVEGVHLRFGKVARGGLRWSDRREDFRTEILGLVKAQMVKNAVIVPTGSKGGFFAKQLPDPAVDRDAWLAEGIASYKLFISSLLDVTDNRVGGEIVPPERVVRHDPEDPYLVVAADKGTAKFSDIANGVAQSYGFWLDDAFASGGSAGYDHKGMGITARGAWESVKRHFRELDVDIQTEEFTAVGVGDMSGDVFGNGMLLSPCTRLVAAFDHRHIFLDPAPDAAVSYAERRRMFDLPRSSWDDYDRALISEGGGVHPRTAKSIALSPQVKERLGIADSVSAMTPAELMKAILLAPVDLVWNGGIGTYVKASTETSAQIGDRANDAIRVDGRDLRCRVVGEGGNLGCSQLGRIEAAAAGVRINTDAIDNSAGVDTSDHEVNIKILLTGMTREGDMTLKQRNALLASMTGDVAGQVLRDNYEQNVLLGNARSQNSVMLAVHERFIRWLEERGELDRALEFLPDEAEINRRKQNGDGLESPELSVLVAYAKLALKSDLSESGLADEPWFRSTLAEYFPPAVRESYLDHLDEHPLRREIIVNSVANSVVNRGGITFMFRAAEETGGSPEQIATAFVIAREIFDLRSFVEAVEQLDNVVSTDIQTRMYLQFRRLLDRSVRWLLQRRPGRVDVAAEIERFSAPIADLGAQLPDLLVGEEAERQRASAQQMMEAGVPEALAVRWAGLLDLYACLDIVELAQDLDQPVVEVAKVYFATSEHFGVDGMLGRVAELPRKNRWDALARGAMRDDLYSALESLTRSIVTSTELSQEAPQRLASWLETNAAAMERTRAALSGIDDLEQPGLAPLSVALRTLRGVARAGGAVG</sequence>